<evidence type="ECO:0000259" key="2">
    <source>
        <dbReference type="Pfam" id="PF07995"/>
    </source>
</evidence>
<feature type="signal peptide" evidence="1">
    <location>
        <begin position="1"/>
        <end position="18"/>
    </location>
</feature>
<dbReference type="InterPro" id="IPR012938">
    <property type="entry name" value="Glc/Sorbosone_DH"/>
</dbReference>
<dbReference type="PANTHER" id="PTHR19328">
    <property type="entry name" value="HEDGEHOG-INTERACTING PROTEIN"/>
    <property type="match status" value="1"/>
</dbReference>
<keyword evidence="4" id="KW-1185">Reference proteome</keyword>
<dbReference type="PANTHER" id="PTHR19328:SF75">
    <property type="entry name" value="ALDOSE SUGAR DEHYDROGENASE YLII"/>
    <property type="match status" value="1"/>
</dbReference>
<name>A0ABX2PER3_9RHOB</name>
<comment type="caution">
    <text evidence="3">The sequence shown here is derived from an EMBL/GenBank/DDBJ whole genome shotgun (WGS) entry which is preliminary data.</text>
</comment>
<protein>
    <submittedName>
        <fullName evidence="3">PQQ-dependent sugar dehydrogenase</fullName>
    </submittedName>
</protein>
<dbReference type="Proteomes" id="UP000523601">
    <property type="component" value="Unassembled WGS sequence"/>
</dbReference>
<evidence type="ECO:0000313" key="4">
    <source>
        <dbReference type="Proteomes" id="UP000523601"/>
    </source>
</evidence>
<dbReference type="InterPro" id="IPR011042">
    <property type="entry name" value="6-blade_b-propeller_TolB-like"/>
</dbReference>
<feature type="chain" id="PRO_5045854445" evidence="1">
    <location>
        <begin position="19"/>
        <end position="354"/>
    </location>
</feature>
<evidence type="ECO:0000313" key="3">
    <source>
        <dbReference type="EMBL" id="NVO27873.1"/>
    </source>
</evidence>
<evidence type="ECO:0000256" key="1">
    <source>
        <dbReference type="SAM" id="SignalP"/>
    </source>
</evidence>
<proteinExistence type="predicted"/>
<dbReference type="SUPFAM" id="SSF50952">
    <property type="entry name" value="Soluble quinoprotein glucose dehydrogenase"/>
    <property type="match status" value="1"/>
</dbReference>
<keyword evidence="1" id="KW-0732">Signal</keyword>
<reference evidence="3 4" key="1">
    <citation type="submission" date="2020-04" db="EMBL/GenBank/DDBJ databases">
        <title>Donghicola sp., a member of the Rhodobacteraceae family isolated from mangrove forest in Thailand.</title>
        <authorList>
            <person name="Charoenyingcharoen P."/>
            <person name="Yukphan P."/>
        </authorList>
    </citation>
    <scope>NUCLEOTIDE SEQUENCE [LARGE SCALE GENOMIC DNA]</scope>
    <source>
        <strain evidence="3 4">C2-DW-16</strain>
    </source>
</reference>
<accession>A0ABX2PER3</accession>
<dbReference type="Gene3D" id="2.120.10.30">
    <property type="entry name" value="TolB, C-terminal domain"/>
    <property type="match status" value="1"/>
</dbReference>
<sequence>MRHLITALSLCLAAPALAAPKVTLVAEGFVNPWAVAFLPEGSILVTEKGGDLLLLGAGKSTRLKGVPKVAEVGQGGLLDVMVPEDFTYSREIFLSYAKKLSKGQGTALARATLAAGSDRLTDVKDLFVMTDGSSGGNHFGSRIVEAADGTLFLTVGERGDADLAQDLSRHNGSVIRINRDGTIPEDNPFVGQDGAQPEIYSYGHRNPQGAALDADGTLWVDEHGARGGDELNAIKRGANYGWPVISYGTHYSGAKIGEGTAKQGMEQPEFFWDPSIAPSGMAIYSGRLNDEWKGDFLIGSLKFDMISRIDRDTMTEAERIQTPETMRVRDVIEGPDGAVYFLSEINGALYRLEP</sequence>
<dbReference type="RefSeq" id="WP_176854279.1">
    <property type="nucleotide sequence ID" value="NZ_JABCJD010000004.1"/>
</dbReference>
<dbReference type="EMBL" id="JABCJD010000004">
    <property type="protein sequence ID" value="NVO27873.1"/>
    <property type="molecule type" value="Genomic_DNA"/>
</dbReference>
<dbReference type="InterPro" id="IPR011041">
    <property type="entry name" value="Quinoprot_gluc/sorb_DH_b-prop"/>
</dbReference>
<feature type="domain" description="Glucose/Sorbosone dehydrogenase" evidence="2">
    <location>
        <begin position="31"/>
        <end position="351"/>
    </location>
</feature>
<dbReference type="Pfam" id="PF07995">
    <property type="entry name" value="GSDH"/>
    <property type="match status" value="1"/>
</dbReference>
<organism evidence="3 4">
    <name type="scientific">Donghicola mangrovi</name>
    <dbReference type="NCBI Taxonomy" id="2729614"/>
    <lineage>
        <taxon>Bacteria</taxon>
        <taxon>Pseudomonadati</taxon>
        <taxon>Pseudomonadota</taxon>
        <taxon>Alphaproteobacteria</taxon>
        <taxon>Rhodobacterales</taxon>
        <taxon>Roseobacteraceae</taxon>
        <taxon>Donghicola</taxon>
    </lineage>
</organism>
<gene>
    <name evidence="3" type="ORF">HJ526_10615</name>
</gene>